<evidence type="ECO:0000313" key="3">
    <source>
        <dbReference type="Proteomes" id="UP000230859"/>
    </source>
</evidence>
<organism evidence="2 3">
    <name type="scientific">Candidatus Abzuiibacterium crystallinum</name>
    <dbReference type="NCBI Taxonomy" id="1974748"/>
    <lineage>
        <taxon>Bacteria</taxon>
        <taxon>Pseudomonadati</taxon>
        <taxon>Candidatus Omnitrophota</taxon>
        <taxon>Candidatus Abzuiibacterium</taxon>
    </lineage>
</organism>
<name>A0A2H0LRQ4_9BACT</name>
<protein>
    <recommendedName>
        <fullName evidence="4">HAMP domain-containing protein</fullName>
    </recommendedName>
</protein>
<dbReference type="AlphaFoldDB" id="A0A2H0LRQ4"/>
<gene>
    <name evidence="2" type="ORF">COV74_05160</name>
</gene>
<feature type="transmembrane region" description="Helical" evidence="1">
    <location>
        <begin position="68"/>
        <end position="95"/>
    </location>
</feature>
<dbReference type="EMBL" id="PCVY01000046">
    <property type="protein sequence ID" value="PIQ86344.1"/>
    <property type="molecule type" value="Genomic_DNA"/>
</dbReference>
<sequence length="151" mass="16902">MASQEKRKTRLFASHPPQRYFLLLQLGIFLATLVFLLSIIMTTVSSVMQQAYALVGSSDQLTSLFDAMVASLFFKIAILFICLFLLSALLGLFFLERLTGPLVRIQRVLEEIGSGRIPETDVHLRESDYPTELANALSSAIAYLRRKKAGM</sequence>
<accession>A0A2H0LRQ4</accession>
<evidence type="ECO:0000313" key="2">
    <source>
        <dbReference type="EMBL" id="PIQ86344.1"/>
    </source>
</evidence>
<evidence type="ECO:0008006" key="4">
    <source>
        <dbReference type="Google" id="ProtNLM"/>
    </source>
</evidence>
<proteinExistence type="predicted"/>
<keyword evidence="1" id="KW-1133">Transmembrane helix</keyword>
<evidence type="ECO:0000256" key="1">
    <source>
        <dbReference type="SAM" id="Phobius"/>
    </source>
</evidence>
<reference evidence="2 3" key="1">
    <citation type="submission" date="2017-09" db="EMBL/GenBank/DDBJ databases">
        <title>Depth-based differentiation of microbial function through sediment-hosted aquifers and enrichment of novel symbionts in the deep terrestrial subsurface.</title>
        <authorList>
            <person name="Probst A.J."/>
            <person name="Ladd B."/>
            <person name="Jarett J.K."/>
            <person name="Geller-Mcgrath D.E."/>
            <person name="Sieber C.M."/>
            <person name="Emerson J.B."/>
            <person name="Anantharaman K."/>
            <person name="Thomas B.C."/>
            <person name="Malmstrom R."/>
            <person name="Stieglmeier M."/>
            <person name="Klingl A."/>
            <person name="Woyke T."/>
            <person name="Ryan C.M."/>
            <person name="Banfield J.F."/>
        </authorList>
    </citation>
    <scope>NUCLEOTIDE SEQUENCE [LARGE SCALE GENOMIC DNA]</scope>
    <source>
        <strain evidence="2">CG11_big_fil_rev_8_21_14_0_20_45_26</strain>
    </source>
</reference>
<dbReference type="Gene3D" id="6.10.340.10">
    <property type="match status" value="1"/>
</dbReference>
<keyword evidence="1" id="KW-0472">Membrane</keyword>
<comment type="caution">
    <text evidence="2">The sequence shown here is derived from an EMBL/GenBank/DDBJ whole genome shotgun (WGS) entry which is preliminary data.</text>
</comment>
<dbReference type="Proteomes" id="UP000230859">
    <property type="component" value="Unassembled WGS sequence"/>
</dbReference>
<feature type="transmembrane region" description="Helical" evidence="1">
    <location>
        <begin position="21"/>
        <end position="48"/>
    </location>
</feature>
<keyword evidence="1" id="KW-0812">Transmembrane</keyword>